<organism evidence="6 7">
    <name type="scientific">Methylogaea oryzae</name>
    <dbReference type="NCBI Taxonomy" id="1295382"/>
    <lineage>
        <taxon>Bacteria</taxon>
        <taxon>Pseudomonadati</taxon>
        <taxon>Pseudomonadota</taxon>
        <taxon>Gammaproteobacteria</taxon>
        <taxon>Methylococcales</taxon>
        <taxon>Methylococcaceae</taxon>
        <taxon>Methylogaea</taxon>
    </lineage>
</organism>
<dbReference type="GO" id="GO:0003700">
    <property type="term" value="F:DNA-binding transcription factor activity"/>
    <property type="evidence" value="ECO:0007669"/>
    <property type="project" value="TreeGrafter"/>
</dbReference>
<dbReference type="KEGG" id="moz:MoryE10_16010"/>
<reference evidence="6" key="1">
    <citation type="submission" date="2019-06" db="EMBL/GenBank/DDBJ databases">
        <title>Complete genome sequence of Methylogaea oryzae strain JCM16910.</title>
        <authorList>
            <person name="Asakawa S."/>
        </authorList>
    </citation>
    <scope>NUCLEOTIDE SEQUENCE</scope>
    <source>
        <strain evidence="6">E10</strain>
    </source>
</reference>
<evidence type="ECO:0000259" key="5">
    <source>
        <dbReference type="PROSITE" id="PS50977"/>
    </source>
</evidence>
<protein>
    <submittedName>
        <fullName evidence="6">Transcriptional regulator</fullName>
    </submittedName>
</protein>
<keyword evidence="1" id="KW-0805">Transcription regulation</keyword>
<dbReference type="PANTHER" id="PTHR30055:SF234">
    <property type="entry name" value="HTH-TYPE TRANSCRIPTIONAL REGULATOR BETI"/>
    <property type="match status" value="1"/>
</dbReference>
<dbReference type="RefSeq" id="WP_221048774.1">
    <property type="nucleotide sequence ID" value="NZ_AP019782.1"/>
</dbReference>
<dbReference type="Proteomes" id="UP000824988">
    <property type="component" value="Chromosome"/>
</dbReference>
<evidence type="ECO:0000256" key="3">
    <source>
        <dbReference type="ARBA" id="ARBA00023163"/>
    </source>
</evidence>
<keyword evidence="3" id="KW-0804">Transcription</keyword>
<dbReference type="AlphaFoldDB" id="A0A8D5AMD5"/>
<dbReference type="PANTHER" id="PTHR30055">
    <property type="entry name" value="HTH-TYPE TRANSCRIPTIONAL REGULATOR RUTR"/>
    <property type="match status" value="1"/>
</dbReference>
<evidence type="ECO:0000313" key="6">
    <source>
        <dbReference type="EMBL" id="BBL70995.1"/>
    </source>
</evidence>
<keyword evidence="2 4" id="KW-0238">DNA-binding</keyword>
<dbReference type="InterPro" id="IPR050109">
    <property type="entry name" value="HTH-type_TetR-like_transc_reg"/>
</dbReference>
<feature type="DNA-binding region" description="H-T-H motif" evidence="4">
    <location>
        <begin position="36"/>
        <end position="55"/>
    </location>
</feature>
<evidence type="ECO:0000256" key="2">
    <source>
        <dbReference type="ARBA" id="ARBA00023125"/>
    </source>
</evidence>
<proteinExistence type="predicted"/>
<dbReference type="Pfam" id="PF00440">
    <property type="entry name" value="TetR_N"/>
    <property type="match status" value="1"/>
</dbReference>
<evidence type="ECO:0000256" key="4">
    <source>
        <dbReference type="PROSITE-ProRule" id="PRU00335"/>
    </source>
</evidence>
<dbReference type="EMBL" id="AP019782">
    <property type="protein sequence ID" value="BBL70995.1"/>
    <property type="molecule type" value="Genomic_DNA"/>
</dbReference>
<name>A0A8D5AMD5_9GAMM</name>
<feature type="domain" description="HTH tetR-type" evidence="5">
    <location>
        <begin position="13"/>
        <end position="73"/>
    </location>
</feature>
<evidence type="ECO:0000256" key="1">
    <source>
        <dbReference type="ARBA" id="ARBA00023015"/>
    </source>
</evidence>
<accession>A0A8D5AMD5</accession>
<dbReference type="PROSITE" id="PS50977">
    <property type="entry name" value="HTH_TETR_2"/>
    <property type="match status" value="1"/>
</dbReference>
<keyword evidence="7" id="KW-1185">Reference proteome</keyword>
<dbReference type="GO" id="GO:0000976">
    <property type="term" value="F:transcription cis-regulatory region binding"/>
    <property type="evidence" value="ECO:0007669"/>
    <property type="project" value="TreeGrafter"/>
</dbReference>
<evidence type="ECO:0000313" key="7">
    <source>
        <dbReference type="Proteomes" id="UP000824988"/>
    </source>
</evidence>
<sequence length="250" mass="28378">MAEAITRKQRELKVRHELILDVAARLIAEHGFANLGMDRIAEAMEYSKGTIYQHFQCKEEVLMQLCMRGLRIWGEFFDRALAFRGNSRERLQAFHLGHDYYARLYPVEYEASYTVKSAGVRDKISADNHAAHNALLKEVLDRVVVVVDEAIAAGDLSLPRDMRPQDLVYGFWAVHYGELMMENYNFGYGAMGIGNRESTVRTVLRALLDGLGWRPLSSQHDFAAVAERIGREVFPQEVARLAGREGEQAS</sequence>
<gene>
    <name evidence="6" type="ORF">MoryE10_16010</name>
</gene>
<dbReference type="InterPro" id="IPR001647">
    <property type="entry name" value="HTH_TetR"/>
</dbReference>